<evidence type="ECO:0000256" key="2">
    <source>
        <dbReference type="SAM" id="SignalP"/>
    </source>
</evidence>
<evidence type="ECO:0000313" key="5">
    <source>
        <dbReference type="Proteomes" id="UP000753196"/>
    </source>
</evidence>
<gene>
    <name evidence="4" type="ORF">HY221_02510</name>
</gene>
<dbReference type="InterPro" id="IPR036366">
    <property type="entry name" value="PGBDSf"/>
</dbReference>
<accession>A0A932VR53</accession>
<feature type="signal peptide" evidence="2">
    <location>
        <begin position="1"/>
        <end position="19"/>
    </location>
</feature>
<dbReference type="InterPro" id="IPR002477">
    <property type="entry name" value="Peptidoglycan-bd-like"/>
</dbReference>
<feature type="domain" description="Peptidoglycan binding-like" evidence="3">
    <location>
        <begin position="35"/>
        <end position="87"/>
    </location>
</feature>
<protein>
    <submittedName>
        <fullName evidence="4">Peptidoglycan-binding protein</fullName>
    </submittedName>
</protein>
<feature type="chain" id="PRO_5037970337" evidence="2">
    <location>
        <begin position="20"/>
        <end position="392"/>
    </location>
</feature>
<dbReference type="Pfam" id="PF01471">
    <property type="entry name" value="PG_binding_1"/>
    <property type="match status" value="1"/>
</dbReference>
<keyword evidence="1" id="KW-0175">Coiled coil</keyword>
<organism evidence="4 5">
    <name type="scientific">Candidatus Sungiibacteriota bacterium</name>
    <dbReference type="NCBI Taxonomy" id="2750080"/>
    <lineage>
        <taxon>Bacteria</taxon>
        <taxon>Candidatus Sungiibacteriota</taxon>
    </lineage>
</organism>
<keyword evidence="2" id="KW-0732">Signal</keyword>
<sequence>MKKLFLISAAVLLPAIASAAGFDRDLSFGLRHDVDVELLQKFLSGQHLYEGPLSGNFLALTREAVSKFQVRERIAPSSGYFGPKTRARASQLAALRVWHTDTIAALTLQIQTLQSQLKALTDQQAQASSTPLVLPPPPEAAVPLFTKNPQIAEAGFVSNPLFGGQYPYRMKFDWATDAVGTPNESFSCTPALKSDGTAVLRQARYFPESGTAYSCSATVQNQAGKGATESVSFVAPSWISVAGSATSSFPDIVVTPLKLGEISVYNGSTSDILFSNFQTTISDAMDSTFNRNHKVYFLLRDGLRAEDPLISQTDFTFVASPPAVGQPYVVPVIIPFPVKLAPGEKKIMSLWVEQFQFVRSGTLEIVSTNIVTTGLNRIIGSFDIVLTKAPGL</sequence>
<evidence type="ECO:0000256" key="1">
    <source>
        <dbReference type="SAM" id="Coils"/>
    </source>
</evidence>
<dbReference type="EMBL" id="JACQCR010000059">
    <property type="protein sequence ID" value="MBI3631185.1"/>
    <property type="molecule type" value="Genomic_DNA"/>
</dbReference>
<comment type="caution">
    <text evidence="4">The sequence shown here is derived from an EMBL/GenBank/DDBJ whole genome shotgun (WGS) entry which is preliminary data.</text>
</comment>
<proteinExistence type="predicted"/>
<feature type="coiled-coil region" evidence="1">
    <location>
        <begin position="103"/>
        <end position="130"/>
    </location>
</feature>
<evidence type="ECO:0000313" key="4">
    <source>
        <dbReference type="EMBL" id="MBI3631185.1"/>
    </source>
</evidence>
<dbReference type="InterPro" id="IPR036365">
    <property type="entry name" value="PGBD-like_sf"/>
</dbReference>
<dbReference type="Proteomes" id="UP000753196">
    <property type="component" value="Unassembled WGS sequence"/>
</dbReference>
<dbReference type="Gene3D" id="1.10.101.10">
    <property type="entry name" value="PGBD-like superfamily/PGBD"/>
    <property type="match status" value="1"/>
</dbReference>
<dbReference type="AlphaFoldDB" id="A0A932VR53"/>
<name>A0A932VR53_9BACT</name>
<reference evidence="4" key="1">
    <citation type="submission" date="2020-07" db="EMBL/GenBank/DDBJ databases">
        <title>Huge and variable diversity of episymbiotic CPR bacteria and DPANN archaea in groundwater ecosystems.</title>
        <authorList>
            <person name="He C.Y."/>
            <person name="Keren R."/>
            <person name="Whittaker M."/>
            <person name="Farag I.F."/>
            <person name="Doudna J."/>
            <person name="Cate J.H.D."/>
            <person name="Banfield J.F."/>
        </authorList>
    </citation>
    <scope>NUCLEOTIDE SEQUENCE</scope>
    <source>
        <strain evidence="4">NC_groundwater_973_Pr1_S-0.2um_54_13</strain>
    </source>
</reference>
<dbReference type="SUPFAM" id="SSF47090">
    <property type="entry name" value="PGBD-like"/>
    <property type="match status" value="1"/>
</dbReference>
<evidence type="ECO:0000259" key="3">
    <source>
        <dbReference type="Pfam" id="PF01471"/>
    </source>
</evidence>